<name>A0A1H7HSX4_9RHOB</name>
<keyword evidence="1" id="KW-0812">Transmembrane</keyword>
<dbReference type="STRING" id="188906.SAMN04488526_0809"/>
<accession>A0A1H7HSX4</accession>
<dbReference type="OrthoDB" id="7658896at2"/>
<evidence type="ECO:0000313" key="2">
    <source>
        <dbReference type="EMBL" id="SEK53268.1"/>
    </source>
</evidence>
<evidence type="ECO:0000256" key="1">
    <source>
        <dbReference type="SAM" id="Phobius"/>
    </source>
</evidence>
<dbReference type="RefSeq" id="WP_092759959.1">
    <property type="nucleotide sequence ID" value="NZ_FNZQ01000001.1"/>
</dbReference>
<dbReference type="AlphaFoldDB" id="A0A1H7HSX4"/>
<organism evidence="2 3">
    <name type="scientific">Jannaschia helgolandensis</name>
    <dbReference type="NCBI Taxonomy" id="188906"/>
    <lineage>
        <taxon>Bacteria</taxon>
        <taxon>Pseudomonadati</taxon>
        <taxon>Pseudomonadota</taxon>
        <taxon>Alphaproteobacteria</taxon>
        <taxon>Rhodobacterales</taxon>
        <taxon>Roseobacteraceae</taxon>
        <taxon>Jannaschia</taxon>
    </lineage>
</organism>
<dbReference type="EMBL" id="FNZQ01000001">
    <property type="protein sequence ID" value="SEK53268.1"/>
    <property type="molecule type" value="Genomic_DNA"/>
</dbReference>
<keyword evidence="3" id="KW-1185">Reference proteome</keyword>
<keyword evidence="1" id="KW-0472">Membrane</keyword>
<dbReference type="Proteomes" id="UP000199283">
    <property type="component" value="Unassembled WGS sequence"/>
</dbReference>
<dbReference type="InterPro" id="IPR020308">
    <property type="entry name" value="Uncharacterised_Ynq1"/>
</dbReference>
<protein>
    <recommendedName>
        <fullName evidence="4">DUF5337 domain-containing protein</fullName>
    </recommendedName>
</protein>
<evidence type="ECO:0008006" key="4">
    <source>
        <dbReference type="Google" id="ProtNLM"/>
    </source>
</evidence>
<evidence type="ECO:0000313" key="3">
    <source>
        <dbReference type="Proteomes" id="UP000199283"/>
    </source>
</evidence>
<proteinExistence type="predicted"/>
<feature type="transmembrane region" description="Helical" evidence="1">
    <location>
        <begin position="18"/>
        <end position="39"/>
    </location>
</feature>
<gene>
    <name evidence="2" type="ORF">SAMN04488526_0809</name>
</gene>
<keyword evidence="1" id="KW-1133">Transmembrane helix</keyword>
<reference evidence="2 3" key="1">
    <citation type="submission" date="2016-10" db="EMBL/GenBank/DDBJ databases">
        <authorList>
            <person name="de Groot N.N."/>
        </authorList>
    </citation>
    <scope>NUCLEOTIDE SEQUENCE [LARGE SCALE GENOMIC DNA]</scope>
    <source>
        <strain evidence="2 3">DSM 14858</strain>
    </source>
</reference>
<dbReference type="Pfam" id="PF17272">
    <property type="entry name" value="DUF5337"/>
    <property type="match status" value="1"/>
</dbReference>
<sequence length="75" mass="8265">MTGPSDLDTAIAKRSGRVAILILAVFAGWGLLQFLGVQLELSRRVMGLGDAVALVGMGWAIYETAMIWRMRREKE</sequence>